<gene>
    <name evidence="1" type="ORF">GmarT_22520</name>
</gene>
<organism evidence="1 2">
    <name type="scientific">Gimesia maris</name>
    <dbReference type="NCBI Taxonomy" id="122"/>
    <lineage>
        <taxon>Bacteria</taxon>
        <taxon>Pseudomonadati</taxon>
        <taxon>Planctomycetota</taxon>
        <taxon>Planctomycetia</taxon>
        <taxon>Planctomycetales</taxon>
        <taxon>Planctomycetaceae</taxon>
        <taxon>Gimesia</taxon>
    </lineage>
</organism>
<protein>
    <submittedName>
        <fullName evidence="1">Uncharacterized protein</fullName>
    </submittedName>
</protein>
<accession>A0ABX5YL18</accession>
<dbReference type="Proteomes" id="UP000322887">
    <property type="component" value="Chromosome"/>
</dbReference>
<sequence>MPENFDRDSWASWYAQEHLKTDPGIEKIFYLPTNADEREIHFVEINTLIGDRTEDSLEPIDFGIDTGTENAHRLFVLDVTPAQWQQIQSENLSLPNGWSLDDLIAFPNDQFETLPQ</sequence>
<name>A0ABX5YL18_9PLAN</name>
<evidence type="ECO:0000313" key="2">
    <source>
        <dbReference type="Proteomes" id="UP000322887"/>
    </source>
</evidence>
<dbReference type="EMBL" id="CP042910">
    <property type="protein sequence ID" value="QEG16389.1"/>
    <property type="molecule type" value="Genomic_DNA"/>
</dbReference>
<dbReference type="RefSeq" id="WP_002648872.1">
    <property type="nucleotide sequence ID" value="NZ_CP036353.1"/>
</dbReference>
<dbReference type="GeneID" id="98646834"/>
<keyword evidence="2" id="KW-1185">Reference proteome</keyword>
<evidence type="ECO:0000313" key="1">
    <source>
        <dbReference type="EMBL" id="QEG16389.1"/>
    </source>
</evidence>
<reference evidence="1 2" key="1">
    <citation type="submission" date="2019-08" db="EMBL/GenBank/DDBJ databases">
        <title>Deep-cultivation of Planctomycetes and their phenomic and genomic characterization uncovers novel biology.</title>
        <authorList>
            <person name="Wiegand S."/>
            <person name="Jogler M."/>
            <person name="Boedeker C."/>
            <person name="Pinto D."/>
            <person name="Vollmers J."/>
            <person name="Rivas-Marin E."/>
            <person name="Kohn T."/>
            <person name="Peeters S.H."/>
            <person name="Heuer A."/>
            <person name="Rast P."/>
            <person name="Oberbeckmann S."/>
            <person name="Bunk B."/>
            <person name="Jeske O."/>
            <person name="Meyerdierks A."/>
            <person name="Storesund J.E."/>
            <person name="Kallscheuer N."/>
            <person name="Luecker S."/>
            <person name="Lage O.M."/>
            <person name="Pohl T."/>
            <person name="Merkel B.J."/>
            <person name="Hornburger P."/>
            <person name="Mueller R.-W."/>
            <person name="Bruemmer F."/>
            <person name="Labrenz M."/>
            <person name="Spormann A.M."/>
            <person name="Op den Camp H."/>
            <person name="Overmann J."/>
            <person name="Amann R."/>
            <person name="Jetten M.S.M."/>
            <person name="Mascher T."/>
            <person name="Medema M.H."/>
            <person name="Devos D.P."/>
            <person name="Kaster A.-K."/>
            <person name="Ovreas L."/>
            <person name="Rohde M."/>
            <person name="Galperin M.Y."/>
            <person name="Jogler C."/>
        </authorList>
    </citation>
    <scope>NUCLEOTIDE SEQUENCE [LARGE SCALE GENOMIC DNA]</scope>
    <source>
        <strain evidence="1 2">DSM 8797</strain>
    </source>
</reference>
<proteinExistence type="predicted"/>